<dbReference type="EMBL" id="CM003099">
    <property type="protein sequence ID" value="KUI66886.1"/>
    <property type="molecule type" value="Genomic_DNA"/>
</dbReference>
<proteinExistence type="predicted"/>
<evidence type="ECO:0000256" key="1">
    <source>
        <dbReference type="SAM" id="Phobius"/>
    </source>
</evidence>
<reference evidence="2" key="1">
    <citation type="submission" date="2014-12" db="EMBL/GenBank/DDBJ databases">
        <title>Genome Sequence of Valsa Canker Pathogens Uncovers a Specific Adaption of Colonization on Woody Bark.</title>
        <authorList>
            <person name="Yin Z."/>
            <person name="Liu H."/>
            <person name="Gao X."/>
            <person name="Li Z."/>
            <person name="Song N."/>
            <person name="Ke X."/>
            <person name="Dai Q."/>
            <person name="Wu Y."/>
            <person name="Sun Y."/>
            <person name="Xu J.-R."/>
            <person name="Kang Z.K."/>
            <person name="Wang L."/>
            <person name="Huang L."/>
        </authorList>
    </citation>
    <scope>NUCLEOTIDE SEQUENCE [LARGE SCALE GENOMIC DNA]</scope>
    <source>
        <strain evidence="2">03-8</strain>
    </source>
</reference>
<dbReference type="AlphaFoldDB" id="A0A194VRR1"/>
<sequence length="155" mass="16635">MTSKREGVLGIYASWNGAAEVHAWAFLASNNSDDLRDYNKVVAIVPRDGLETSVPLEYPAKYARAAALDAKDNIIGSSGIVDVRVETVKEVERPVASVLRPAGDVVIIDADDGSMSYSVSSHDDPDEGLFGTTGGWHYALGCFLLVGLLLTTRYT</sequence>
<dbReference type="Proteomes" id="UP000078559">
    <property type="component" value="Chromosome 2"/>
</dbReference>
<evidence type="ECO:0000313" key="3">
    <source>
        <dbReference type="Proteomes" id="UP000078559"/>
    </source>
</evidence>
<keyword evidence="3" id="KW-1185">Reference proteome</keyword>
<protein>
    <submittedName>
        <fullName evidence="2">Uncharacterized protein</fullName>
    </submittedName>
</protein>
<keyword evidence="1" id="KW-1133">Transmembrane helix</keyword>
<keyword evidence="1" id="KW-0812">Transmembrane</keyword>
<evidence type="ECO:0000313" key="2">
    <source>
        <dbReference type="EMBL" id="KUI66886.1"/>
    </source>
</evidence>
<organism evidence="2 3">
    <name type="scientific">Cytospora mali</name>
    <name type="common">Apple Valsa canker fungus</name>
    <name type="synonym">Valsa mali</name>
    <dbReference type="NCBI Taxonomy" id="578113"/>
    <lineage>
        <taxon>Eukaryota</taxon>
        <taxon>Fungi</taxon>
        <taxon>Dikarya</taxon>
        <taxon>Ascomycota</taxon>
        <taxon>Pezizomycotina</taxon>
        <taxon>Sordariomycetes</taxon>
        <taxon>Sordariomycetidae</taxon>
        <taxon>Diaporthales</taxon>
        <taxon>Cytosporaceae</taxon>
        <taxon>Cytospora</taxon>
    </lineage>
</organism>
<name>A0A194VRR1_CYTMA</name>
<accession>A0A194VRR1</accession>
<keyword evidence="1" id="KW-0472">Membrane</keyword>
<gene>
    <name evidence="2" type="ORF">VM1G_02435</name>
</gene>
<feature type="transmembrane region" description="Helical" evidence="1">
    <location>
        <begin position="135"/>
        <end position="152"/>
    </location>
</feature>